<dbReference type="Pfam" id="PF12904">
    <property type="entry name" value="Collagen_bind_2"/>
    <property type="match status" value="1"/>
</dbReference>
<accession>A0A839UGY5</accession>
<dbReference type="EMBL" id="JACHXN010000015">
    <property type="protein sequence ID" value="MBB3147921.1"/>
    <property type="molecule type" value="Genomic_DNA"/>
</dbReference>
<keyword evidence="5" id="KW-1185">Reference proteome</keyword>
<dbReference type="PANTHER" id="PTHR37836:SF2">
    <property type="entry name" value="DUF4038 DOMAIN-CONTAINING PROTEIN"/>
    <property type="match status" value="1"/>
</dbReference>
<gene>
    <name evidence="4" type="ORF">FHS21_004356</name>
</gene>
<dbReference type="RefSeq" id="WP_112526209.1">
    <property type="nucleotide sequence ID" value="NZ_JACHXN010000015.1"/>
</dbReference>
<feature type="signal peptide" evidence="1">
    <location>
        <begin position="1"/>
        <end position="26"/>
    </location>
</feature>
<evidence type="ECO:0000259" key="2">
    <source>
        <dbReference type="Pfam" id="PF12904"/>
    </source>
</evidence>
<keyword evidence="1" id="KW-0732">Signal</keyword>
<dbReference type="AlphaFoldDB" id="A0A839UGY5"/>
<dbReference type="Pfam" id="PF13204">
    <property type="entry name" value="Apiosidase"/>
    <property type="match status" value="1"/>
</dbReference>
<feature type="domain" description="Apiosidase-like catalytic" evidence="3">
    <location>
        <begin position="36"/>
        <end position="342"/>
    </location>
</feature>
<feature type="domain" description="Putative collagen-binding" evidence="2">
    <location>
        <begin position="361"/>
        <end position="441"/>
    </location>
</feature>
<proteinExistence type="predicted"/>
<comment type="caution">
    <text evidence="4">The sequence shown here is derived from an EMBL/GenBank/DDBJ whole genome shotgun (WGS) entry which is preliminary data.</text>
</comment>
<evidence type="ECO:0008006" key="6">
    <source>
        <dbReference type="Google" id="ProtNLM"/>
    </source>
</evidence>
<name>A0A839UGY5_9HYPH</name>
<dbReference type="Proteomes" id="UP000554520">
    <property type="component" value="Unassembled WGS sequence"/>
</dbReference>
<dbReference type="InterPro" id="IPR024749">
    <property type="entry name" value="Collagen-bd_put"/>
</dbReference>
<dbReference type="InterPro" id="IPR025277">
    <property type="entry name" value="Apiosidase-like_cat_dom"/>
</dbReference>
<dbReference type="InterPro" id="IPR017853">
    <property type="entry name" value="GH"/>
</dbReference>
<dbReference type="Gene3D" id="3.20.20.80">
    <property type="entry name" value="Glycosidases"/>
    <property type="match status" value="1"/>
</dbReference>
<evidence type="ECO:0000313" key="5">
    <source>
        <dbReference type="Proteomes" id="UP000554520"/>
    </source>
</evidence>
<sequence>MADWVEKSFFWLFLVSAMCCSFVAQAQQPAFPLQISENHRYLQDTSGRPFLLTGDSVWSLIGDLSREDADRYLADRQSRGFNTILVSLIEHRFSRNAPQNYYKHAPFASGGNFTKPNEAYFADADWILERARERGFLVLLTPAYLGTNGGDEGWYQEMHDAGADALRSYGRYLGQRYRHFDNIIWVQGGDWDPPTKTLVDALAQGIKETDPEALQTVHAGRDTDVLHNWDEKWLGLDTVYTYGDVRTATLKRYLSGQARPFFFIEGMYEGEHNTTEQSIREIAYGAILSGAAGQVFGNNPVWHFAGPALFPRPLTWQKALSSRGAQSMSHLKTFFDAIAWWTLDPEQGKLLVAPDPPLPGYVIGSRSAKGNLAVIYLSDRSSVTLDKSALAPTTQHARWFDPSSGQFSEALAKSDSKANTIAFESPQAQNSAGFSDWLLLLTDTD</sequence>
<evidence type="ECO:0000259" key="3">
    <source>
        <dbReference type="Pfam" id="PF13204"/>
    </source>
</evidence>
<dbReference type="SUPFAM" id="SSF51445">
    <property type="entry name" value="(Trans)glycosidases"/>
    <property type="match status" value="1"/>
</dbReference>
<dbReference type="PANTHER" id="PTHR37836">
    <property type="entry name" value="LMO1036 PROTEIN"/>
    <property type="match status" value="1"/>
</dbReference>
<evidence type="ECO:0000256" key="1">
    <source>
        <dbReference type="SAM" id="SignalP"/>
    </source>
</evidence>
<feature type="chain" id="PRO_5032310240" description="DUF4038 domain-containing protein" evidence="1">
    <location>
        <begin position="27"/>
        <end position="445"/>
    </location>
</feature>
<evidence type="ECO:0000313" key="4">
    <source>
        <dbReference type="EMBL" id="MBB3147921.1"/>
    </source>
</evidence>
<organism evidence="4 5">
    <name type="scientific">Phyllobacterium trifolii</name>
    <dbReference type="NCBI Taxonomy" id="300193"/>
    <lineage>
        <taxon>Bacteria</taxon>
        <taxon>Pseudomonadati</taxon>
        <taxon>Pseudomonadota</taxon>
        <taxon>Alphaproteobacteria</taxon>
        <taxon>Hyphomicrobiales</taxon>
        <taxon>Phyllobacteriaceae</taxon>
        <taxon>Phyllobacterium</taxon>
    </lineage>
</organism>
<reference evidence="4 5" key="1">
    <citation type="submission" date="2020-08" db="EMBL/GenBank/DDBJ databases">
        <title>Genomic Encyclopedia of Type Strains, Phase III (KMG-III): the genomes of soil and plant-associated and newly described type strains.</title>
        <authorList>
            <person name="Whitman W."/>
        </authorList>
    </citation>
    <scope>NUCLEOTIDE SEQUENCE [LARGE SCALE GENOMIC DNA]</scope>
    <source>
        <strain evidence="4 5">CECT 7015</strain>
    </source>
</reference>
<protein>
    <recommendedName>
        <fullName evidence="6">DUF4038 domain-containing protein</fullName>
    </recommendedName>
</protein>